<evidence type="ECO:0000256" key="4">
    <source>
        <dbReference type="ARBA" id="ARBA00022475"/>
    </source>
</evidence>
<evidence type="ECO:0000256" key="8">
    <source>
        <dbReference type="ARBA" id="ARBA00022989"/>
    </source>
</evidence>
<protein>
    <recommendedName>
        <fullName evidence="10">Protein TonB</fullName>
    </recommendedName>
</protein>
<dbReference type="InterPro" id="IPR006260">
    <property type="entry name" value="TonB/TolA_C"/>
</dbReference>
<dbReference type="EMBL" id="JAGBKM010000006">
    <property type="protein sequence ID" value="MBO1530568.1"/>
    <property type="molecule type" value="Genomic_DNA"/>
</dbReference>
<keyword evidence="14" id="KW-1185">Reference proteome</keyword>
<comment type="function">
    <text evidence="10">Interacts with outer membrane receptor proteins that carry out high-affinity binding and energy dependent uptake into the periplasmic space of specific substrates. It could act to transduce energy from the cytoplasmic membrane to specific energy-requiring processes in the outer membrane, resulting in the release into the periplasm of ligands bound by these outer membrane proteins.</text>
</comment>
<evidence type="ECO:0000313" key="13">
    <source>
        <dbReference type="EMBL" id="MBO1530568.1"/>
    </source>
</evidence>
<keyword evidence="7 10" id="KW-0653">Protein transport</keyword>
<evidence type="ECO:0000313" key="14">
    <source>
        <dbReference type="Proteomes" id="UP000664554"/>
    </source>
</evidence>
<keyword evidence="4 10" id="KW-1003">Cell membrane</keyword>
<evidence type="ECO:0000256" key="7">
    <source>
        <dbReference type="ARBA" id="ARBA00022927"/>
    </source>
</evidence>
<comment type="similarity">
    <text evidence="2 10">Belongs to the TonB family.</text>
</comment>
<evidence type="ECO:0000259" key="12">
    <source>
        <dbReference type="PROSITE" id="PS52015"/>
    </source>
</evidence>
<keyword evidence="3 10" id="KW-0813">Transport</keyword>
<evidence type="ECO:0000256" key="6">
    <source>
        <dbReference type="ARBA" id="ARBA00022692"/>
    </source>
</evidence>
<evidence type="ECO:0000256" key="10">
    <source>
        <dbReference type="RuleBase" id="RU362123"/>
    </source>
</evidence>
<dbReference type="Proteomes" id="UP000664554">
    <property type="component" value="Unassembled WGS sequence"/>
</dbReference>
<keyword evidence="8" id="KW-1133">Transmembrane helix</keyword>
<evidence type="ECO:0000256" key="9">
    <source>
        <dbReference type="ARBA" id="ARBA00023136"/>
    </source>
</evidence>
<dbReference type="PANTHER" id="PTHR33446:SF2">
    <property type="entry name" value="PROTEIN TONB"/>
    <property type="match status" value="1"/>
</dbReference>
<dbReference type="InterPro" id="IPR051045">
    <property type="entry name" value="TonB-dependent_transducer"/>
</dbReference>
<name>A0ABS3NMJ3_9GAMM</name>
<proteinExistence type="inferred from homology"/>
<keyword evidence="6" id="KW-0812">Transmembrane</keyword>
<evidence type="ECO:0000256" key="2">
    <source>
        <dbReference type="ARBA" id="ARBA00006555"/>
    </source>
</evidence>
<evidence type="ECO:0000256" key="1">
    <source>
        <dbReference type="ARBA" id="ARBA00004383"/>
    </source>
</evidence>
<evidence type="ECO:0000256" key="5">
    <source>
        <dbReference type="ARBA" id="ARBA00022519"/>
    </source>
</evidence>
<dbReference type="RefSeq" id="WP_207990529.1">
    <property type="nucleotide sequence ID" value="NZ_JAGBKM010000006.1"/>
</dbReference>
<gene>
    <name evidence="13" type="ORF">J3492_05000</name>
</gene>
<dbReference type="PANTHER" id="PTHR33446">
    <property type="entry name" value="PROTEIN TONB-RELATED"/>
    <property type="match status" value="1"/>
</dbReference>
<comment type="subcellular location">
    <subcellularLocation>
        <location evidence="1 10">Cell inner membrane</location>
        <topology evidence="1 10">Single-pass membrane protein</topology>
        <orientation evidence="1 10">Periplasmic side</orientation>
    </subcellularLocation>
</comment>
<dbReference type="InterPro" id="IPR037682">
    <property type="entry name" value="TonB_C"/>
</dbReference>
<keyword evidence="5 10" id="KW-0997">Cell inner membrane</keyword>
<dbReference type="PROSITE" id="PS52015">
    <property type="entry name" value="TONB_CTD"/>
    <property type="match status" value="1"/>
</dbReference>
<dbReference type="Gene3D" id="3.30.1150.10">
    <property type="match status" value="1"/>
</dbReference>
<dbReference type="SUPFAM" id="SSF74653">
    <property type="entry name" value="TolA/TonB C-terminal domain"/>
    <property type="match status" value="1"/>
</dbReference>
<sequence length="309" mass="33305">MTKQYSHKKSLTTFNVATAIVVVALHGVTAAALVNMDSPKPEQQLDEAAPVEIQLISPVIEPKPEPESVAKVVTETKVALPPKPQPKPKPVSEPKPNKPPVVEPKPQPEPKPTPKPKPAPKPQPKPVAKPVPKPEVTTVAVDNSDSEIKQQAAREQAVREQAAREQAAREQAAREQAAREQAAREQAAREQAAREQAAREQAAREQAAASNTPVSVSASEASWRRAPNISLSKRTRNKVLPGDAYSVLLKMTVDKQGNIQNVAVVSSSGNALVDKDALRAVKRAKFNPFKRNGMAVVGIVELPIHVNVN</sequence>
<keyword evidence="9" id="KW-0472">Membrane</keyword>
<dbReference type="InterPro" id="IPR003538">
    <property type="entry name" value="TonB"/>
</dbReference>
<organism evidence="13 14">
    <name type="scientific">Psychrobacter coccoides</name>
    <dbReference type="NCBI Taxonomy" id="2818440"/>
    <lineage>
        <taxon>Bacteria</taxon>
        <taxon>Pseudomonadati</taxon>
        <taxon>Pseudomonadota</taxon>
        <taxon>Gammaproteobacteria</taxon>
        <taxon>Moraxellales</taxon>
        <taxon>Moraxellaceae</taxon>
        <taxon>Psychrobacter</taxon>
    </lineage>
</organism>
<feature type="compositionally biased region" description="Basic and acidic residues" evidence="11">
    <location>
        <begin position="156"/>
        <end position="203"/>
    </location>
</feature>
<dbReference type="PRINTS" id="PR01374">
    <property type="entry name" value="TONBPROTEIN"/>
</dbReference>
<feature type="region of interest" description="Disordered" evidence="11">
    <location>
        <begin position="58"/>
        <end position="224"/>
    </location>
</feature>
<evidence type="ECO:0000256" key="11">
    <source>
        <dbReference type="SAM" id="MobiDB-lite"/>
    </source>
</evidence>
<feature type="compositionally biased region" description="Polar residues" evidence="11">
    <location>
        <begin position="210"/>
        <end position="220"/>
    </location>
</feature>
<accession>A0ABS3NMJ3</accession>
<feature type="compositionally biased region" description="Pro residues" evidence="11">
    <location>
        <begin position="97"/>
        <end position="133"/>
    </location>
</feature>
<feature type="domain" description="TonB C-terminal" evidence="12">
    <location>
        <begin position="219"/>
        <end position="309"/>
    </location>
</feature>
<dbReference type="Pfam" id="PF03544">
    <property type="entry name" value="TonB_C"/>
    <property type="match status" value="1"/>
</dbReference>
<keyword evidence="10" id="KW-0735">Signal-anchor</keyword>
<evidence type="ECO:0000256" key="3">
    <source>
        <dbReference type="ARBA" id="ARBA00022448"/>
    </source>
</evidence>
<dbReference type="NCBIfam" id="TIGR01352">
    <property type="entry name" value="tonB_Cterm"/>
    <property type="match status" value="1"/>
</dbReference>
<comment type="caution">
    <text evidence="13">The sequence shown here is derived from an EMBL/GenBank/DDBJ whole genome shotgun (WGS) entry which is preliminary data.</text>
</comment>
<reference evidence="13 14" key="1">
    <citation type="submission" date="2021-03" db="EMBL/GenBank/DDBJ databases">
        <authorList>
            <person name="Shang D.-D."/>
            <person name="Du Z.-J."/>
            <person name="Chen G.-J."/>
        </authorList>
    </citation>
    <scope>NUCLEOTIDE SEQUENCE [LARGE SCALE GENOMIC DNA]</scope>
    <source>
        <strain evidence="13 14">F1192</strain>
    </source>
</reference>